<organism evidence="3 4">
    <name type="scientific">Halomonas gemina</name>
    <dbReference type="NCBI Taxonomy" id="2945105"/>
    <lineage>
        <taxon>Bacteria</taxon>
        <taxon>Pseudomonadati</taxon>
        <taxon>Pseudomonadota</taxon>
        <taxon>Gammaproteobacteria</taxon>
        <taxon>Oceanospirillales</taxon>
        <taxon>Halomonadaceae</taxon>
        <taxon>Halomonas</taxon>
    </lineage>
</organism>
<evidence type="ECO:0000313" key="3">
    <source>
        <dbReference type="EMBL" id="MCL7938815.1"/>
    </source>
</evidence>
<evidence type="ECO:0000256" key="2">
    <source>
        <dbReference type="SAM" id="Phobius"/>
    </source>
</evidence>
<dbReference type="RefSeq" id="WP_250058839.1">
    <property type="nucleotide sequence ID" value="NZ_JAMJPK010000001.1"/>
</dbReference>
<dbReference type="Proteomes" id="UP001165369">
    <property type="component" value="Unassembled WGS sequence"/>
</dbReference>
<keyword evidence="2" id="KW-0812">Transmembrane</keyword>
<keyword evidence="2" id="KW-1133">Transmembrane helix</keyword>
<name>A0ABT0SVX9_9GAMM</name>
<keyword evidence="1" id="KW-0175">Coiled coil</keyword>
<reference evidence="3" key="1">
    <citation type="submission" date="2022-05" db="EMBL/GenBank/DDBJ databases">
        <title>Halomonas geminus sp. nov. and Halomonas llamarensis sp. nov. isolated from high-altitude salars of the Atacama Desert.</title>
        <authorList>
            <person name="Hintersatz C."/>
            <person name="Rojas L.A."/>
            <person name="Wei T.-S."/>
            <person name="Kutschke S."/>
            <person name="Lehmann F."/>
            <person name="Jain R."/>
            <person name="Pollmann K."/>
        </authorList>
    </citation>
    <scope>NUCLEOTIDE SEQUENCE</scope>
    <source>
        <strain evidence="3">ATCH28</strain>
    </source>
</reference>
<feature type="coiled-coil region" evidence="1">
    <location>
        <begin position="11"/>
        <end position="66"/>
    </location>
</feature>
<keyword evidence="2" id="KW-0472">Membrane</keyword>
<keyword evidence="4" id="KW-1185">Reference proteome</keyword>
<accession>A0ABT0SVX9</accession>
<evidence type="ECO:0000256" key="1">
    <source>
        <dbReference type="SAM" id="Coils"/>
    </source>
</evidence>
<proteinExistence type="predicted"/>
<evidence type="ECO:0000313" key="4">
    <source>
        <dbReference type="Proteomes" id="UP001165369"/>
    </source>
</evidence>
<protein>
    <recommendedName>
        <fullName evidence="5">DUF1515 domain-containing protein</fullName>
    </recommendedName>
</protein>
<dbReference type="EMBL" id="JAMJPK010000001">
    <property type="protein sequence ID" value="MCL7938815.1"/>
    <property type="molecule type" value="Genomic_DNA"/>
</dbReference>
<gene>
    <name evidence="3" type="ORF">M8009_00670</name>
</gene>
<comment type="caution">
    <text evidence="3">The sequence shown here is derived from an EMBL/GenBank/DDBJ whole genome shotgun (WGS) entry which is preliminary data.</text>
</comment>
<feature type="transmembrane region" description="Helical" evidence="2">
    <location>
        <begin position="78"/>
        <end position="104"/>
    </location>
</feature>
<evidence type="ECO:0008006" key="5">
    <source>
        <dbReference type="Google" id="ProtNLM"/>
    </source>
</evidence>
<sequence>MAEVPKQGSQLDRIEGLLAQVLDRLTRMEERQNAQSAQIDSHAMQLTEYSQRIRELEVQLAVAAASGKEQSRALNGRWTAVGAASLVVLGSIGAFVGNAVIQLIKGVS</sequence>